<feature type="transmembrane region" description="Helical" evidence="2">
    <location>
        <begin position="162"/>
        <end position="185"/>
    </location>
</feature>
<dbReference type="STRING" id="1745343.A0A2J6PUP8"/>
<name>A0A2J6PUP8_9HELO</name>
<keyword evidence="4" id="KW-1185">Reference proteome</keyword>
<accession>A0A2J6PUP8</accession>
<dbReference type="EMBL" id="KZ613498">
    <property type="protein sequence ID" value="PMD17758.1"/>
    <property type="molecule type" value="Genomic_DNA"/>
</dbReference>
<gene>
    <name evidence="3" type="ORF">NA56DRAFT_578340</name>
</gene>
<evidence type="ECO:0000313" key="4">
    <source>
        <dbReference type="Proteomes" id="UP000235672"/>
    </source>
</evidence>
<evidence type="ECO:0000313" key="3">
    <source>
        <dbReference type="EMBL" id="PMD17758.1"/>
    </source>
</evidence>
<dbReference type="OrthoDB" id="5420247at2759"/>
<dbReference type="Proteomes" id="UP000235672">
    <property type="component" value="Unassembled WGS sequence"/>
</dbReference>
<protein>
    <submittedName>
        <fullName evidence="3">Uncharacterized protein</fullName>
    </submittedName>
</protein>
<sequence length="314" mass="35771">MVIITVVNMRRGILLHKVILLELLLAMSHGTFCFMSFNGYGFYLSSTAALLYCSYFTHNVVAWMKIKPFFTGDHPSFSPRYCKAVQWVFLTTLAMTIPALIFEIFNNFRFFNNYSTLYQKVRPYEPLMRDPWWLFSCLTLFHVIRKSYSLNFFKLIRRSPRFGIMLLAIFLAIVFTIMDILSSIISGLSGTDGINPYWKLALVFKCLTDNILLDDFKSVLQRLGESKEDGTIAMPPNSVNMDPTEKPRSADHREEAGESSSRSGRGQPPDRLSAVSDYNQLSEDYGDQYKGQGMAANSVGKLGIKIHKLPKLPT</sequence>
<feature type="transmembrane region" description="Helical" evidence="2">
    <location>
        <begin position="43"/>
        <end position="63"/>
    </location>
</feature>
<evidence type="ECO:0000256" key="1">
    <source>
        <dbReference type="SAM" id="MobiDB-lite"/>
    </source>
</evidence>
<reference evidence="3 4" key="1">
    <citation type="submission" date="2016-05" db="EMBL/GenBank/DDBJ databases">
        <title>A degradative enzymes factory behind the ericoid mycorrhizal symbiosis.</title>
        <authorList>
            <consortium name="DOE Joint Genome Institute"/>
            <person name="Martino E."/>
            <person name="Morin E."/>
            <person name="Grelet G."/>
            <person name="Kuo A."/>
            <person name="Kohler A."/>
            <person name="Daghino S."/>
            <person name="Barry K."/>
            <person name="Choi C."/>
            <person name="Cichocki N."/>
            <person name="Clum A."/>
            <person name="Copeland A."/>
            <person name="Hainaut M."/>
            <person name="Haridas S."/>
            <person name="Labutti K."/>
            <person name="Lindquist E."/>
            <person name="Lipzen A."/>
            <person name="Khouja H.-R."/>
            <person name="Murat C."/>
            <person name="Ohm R."/>
            <person name="Olson A."/>
            <person name="Spatafora J."/>
            <person name="Veneault-Fourrey C."/>
            <person name="Henrissat B."/>
            <person name="Grigoriev I."/>
            <person name="Martin F."/>
            <person name="Perotto S."/>
        </authorList>
    </citation>
    <scope>NUCLEOTIDE SEQUENCE [LARGE SCALE GENOMIC DNA]</scope>
    <source>
        <strain evidence="3 4">UAMH 7357</strain>
    </source>
</reference>
<feature type="transmembrane region" description="Helical" evidence="2">
    <location>
        <begin position="132"/>
        <end position="150"/>
    </location>
</feature>
<keyword evidence="2" id="KW-0472">Membrane</keyword>
<dbReference type="AlphaFoldDB" id="A0A2J6PUP8"/>
<feature type="transmembrane region" description="Helical" evidence="2">
    <location>
        <begin position="18"/>
        <end position="37"/>
    </location>
</feature>
<feature type="region of interest" description="Disordered" evidence="1">
    <location>
        <begin position="227"/>
        <end position="293"/>
    </location>
</feature>
<organism evidence="3 4">
    <name type="scientific">Hyaloscypha hepaticicola</name>
    <dbReference type="NCBI Taxonomy" id="2082293"/>
    <lineage>
        <taxon>Eukaryota</taxon>
        <taxon>Fungi</taxon>
        <taxon>Dikarya</taxon>
        <taxon>Ascomycota</taxon>
        <taxon>Pezizomycotina</taxon>
        <taxon>Leotiomycetes</taxon>
        <taxon>Helotiales</taxon>
        <taxon>Hyaloscyphaceae</taxon>
        <taxon>Hyaloscypha</taxon>
    </lineage>
</organism>
<evidence type="ECO:0000256" key="2">
    <source>
        <dbReference type="SAM" id="Phobius"/>
    </source>
</evidence>
<keyword evidence="2" id="KW-0812">Transmembrane</keyword>
<feature type="compositionally biased region" description="Basic and acidic residues" evidence="1">
    <location>
        <begin position="243"/>
        <end position="256"/>
    </location>
</feature>
<keyword evidence="2" id="KW-1133">Transmembrane helix</keyword>
<dbReference type="PANTHER" id="PTHR42029">
    <property type="entry name" value="AN04G07800"/>
    <property type="match status" value="1"/>
</dbReference>
<dbReference type="PANTHER" id="PTHR42029:SF3">
    <property type="entry name" value="AN04G07800"/>
    <property type="match status" value="1"/>
</dbReference>
<proteinExistence type="predicted"/>
<feature type="transmembrane region" description="Helical" evidence="2">
    <location>
        <begin position="84"/>
        <end position="105"/>
    </location>
</feature>